<evidence type="ECO:0000256" key="3">
    <source>
        <dbReference type="ARBA" id="ARBA00022448"/>
    </source>
</evidence>
<evidence type="ECO:0000256" key="7">
    <source>
        <dbReference type="ARBA" id="ARBA00023065"/>
    </source>
</evidence>
<evidence type="ECO:0000256" key="6">
    <source>
        <dbReference type="ARBA" id="ARBA00022729"/>
    </source>
</evidence>
<dbReference type="AlphaFoldDB" id="K0CDB3"/>
<dbReference type="RefSeq" id="WP_014993715.1">
    <property type="nucleotide sequence ID" value="NC_018691.1"/>
</dbReference>
<keyword evidence="9" id="KW-0472">Membrane</keyword>
<evidence type="ECO:0000256" key="9">
    <source>
        <dbReference type="ARBA" id="ARBA00023136"/>
    </source>
</evidence>
<dbReference type="InterPro" id="IPR033900">
    <property type="entry name" value="Gram_neg_porin_domain"/>
</dbReference>
<dbReference type="InterPro" id="IPR023614">
    <property type="entry name" value="Porin_dom_sf"/>
</dbReference>
<reference evidence="13 14" key="1">
    <citation type="journal article" date="2012" name="J. Bacteriol.">
        <title>Complete genome sequence of Alcanivorax dieselolei type strain B5.</title>
        <authorList>
            <person name="Lai Q."/>
            <person name="Li W."/>
            <person name="Shao Z."/>
        </authorList>
    </citation>
    <scope>NUCLEOTIDE SEQUENCE [LARGE SCALE GENOMIC DNA]</scope>
    <source>
        <strain evidence="14">DSM 16502 / CGMCC 1.3690 / B-5</strain>
    </source>
</reference>
<dbReference type="PANTHER" id="PTHR34501:SF9">
    <property type="entry name" value="MAJOR OUTER MEMBRANE PROTEIN P.IA"/>
    <property type="match status" value="1"/>
</dbReference>
<feature type="signal peptide" evidence="11">
    <location>
        <begin position="1"/>
        <end position="28"/>
    </location>
</feature>
<dbReference type="PATRIC" id="fig|930169.3.peg.1328"/>
<keyword evidence="3" id="KW-0813">Transport</keyword>
<keyword evidence="10" id="KW-0998">Cell outer membrane</keyword>
<evidence type="ECO:0000259" key="12">
    <source>
        <dbReference type="Pfam" id="PF13609"/>
    </source>
</evidence>
<keyword evidence="4" id="KW-1134">Transmembrane beta strand</keyword>
<comment type="subcellular location">
    <subcellularLocation>
        <location evidence="1">Cell outer membrane</location>
        <topology evidence="1">Multi-pass membrane protein</topology>
    </subcellularLocation>
</comment>
<evidence type="ECO:0000256" key="11">
    <source>
        <dbReference type="SAM" id="SignalP"/>
    </source>
</evidence>
<sequence length="355" mass="37933">MNIHKRTETLILSSVMLGAMGFANAAQADELDADFYGLLDLWAGSIQKPADNGDTLQLAGGGMSTSFLGVRIDYPLNQKVAVFAQAEMFVRPDTGEDGRYKNDEFFGRRALIGASGDFGIIKAGRTKSPYFLSTVFTNPHKDSFAFSPIILHTYNAGNGGALMGDTTWNNSLNYKSPTLAGLSANVVYAFGEQEGKASENKVGGNIVYRNGPVLATVAAQRIREGALNSGGGAGERGALPDATDQDAWMAGLAYDFGVMTVFGQYQALSTDTLAGDVDVDSYAAGVAVPAGPGALLASYAHSDYRGVMDDERDTWSVGYDYIVNKQLDLYAMYLHDDQQRVGSGKTYGVGARFKF</sequence>
<dbReference type="EMBL" id="CP003466">
    <property type="protein sequence ID" value="AFT69637.1"/>
    <property type="molecule type" value="Genomic_DNA"/>
</dbReference>
<dbReference type="GO" id="GO:0046930">
    <property type="term" value="C:pore complex"/>
    <property type="evidence" value="ECO:0007669"/>
    <property type="project" value="UniProtKB-KW"/>
</dbReference>
<evidence type="ECO:0000256" key="1">
    <source>
        <dbReference type="ARBA" id="ARBA00004571"/>
    </source>
</evidence>
<evidence type="ECO:0000313" key="14">
    <source>
        <dbReference type="Proteomes" id="UP000006286"/>
    </source>
</evidence>
<evidence type="ECO:0000256" key="2">
    <source>
        <dbReference type="ARBA" id="ARBA00011233"/>
    </source>
</evidence>
<dbReference type="SUPFAM" id="SSF56935">
    <property type="entry name" value="Porins"/>
    <property type="match status" value="1"/>
</dbReference>
<dbReference type="GO" id="GO:0006811">
    <property type="term" value="P:monoatomic ion transport"/>
    <property type="evidence" value="ECO:0007669"/>
    <property type="project" value="UniProtKB-KW"/>
</dbReference>
<keyword evidence="7" id="KW-0406">Ion transport</keyword>
<comment type="subunit">
    <text evidence="2">Homotrimer.</text>
</comment>
<organism evidence="13 14">
    <name type="scientific">Alcanivorax dieselolei (strain DSM 16502 / CGMCC 1.3690 / MCCC 1A00001 / B-5)</name>
    <name type="common">Alloalcanivorax dieselolei</name>
    <dbReference type="NCBI Taxonomy" id="930169"/>
    <lineage>
        <taxon>Bacteria</taxon>
        <taxon>Pseudomonadati</taxon>
        <taxon>Pseudomonadota</taxon>
        <taxon>Gammaproteobacteria</taxon>
        <taxon>Oceanospirillales</taxon>
        <taxon>Alcanivoracaceae</taxon>
        <taxon>Alloalcanivorax</taxon>
    </lineage>
</organism>
<name>K0CDB3_ALCDB</name>
<evidence type="ECO:0000256" key="10">
    <source>
        <dbReference type="ARBA" id="ARBA00023237"/>
    </source>
</evidence>
<keyword evidence="5 13" id="KW-0812">Transmembrane</keyword>
<keyword evidence="6 11" id="KW-0732">Signal</keyword>
<dbReference type="PANTHER" id="PTHR34501">
    <property type="entry name" value="PROTEIN YDDL-RELATED"/>
    <property type="match status" value="1"/>
</dbReference>
<dbReference type="STRING" id="930169.B5T_01355"/>
<proteinExistence type="predicted"/>
<dbReference type="OrthoDB" id="8957883at2"/>
<keyword evidence="14" id="KW-1185">Reference proteome</keyword>
<evidence type="ECO:0000256" key="5">
    <source>
        <dbReference type="ARBA" id="ARBA00022692"/>
    </source>
</evidence>
<gene>
    <name evidence="13" type="ordered locus">B5T_01355</name>
</gene>
<dbReference type="HOGENOM" id="CLU_038238_1_0_6"/>
<evidence type="ECO:0000256" key="8">
    <source>
        <dbReference type="ARBA" id="ARBA00023114"/>
    </source>
</evidence>
<protein>
    <submittedName>
        <fullName evidence="13">Putative porin transmembrane protein</fullName>
    </submittedName>
</protein>
<dbReference type="CDD" id="cd00342">
    <property type="entry name" value="gram_neg_porins"/>
    <property type="match status" value="1"/>
</dbReference>
<dbReference type="Pfam" id="PF13609">
    <property type="entry name" value="Porin_4"/>
    <property type="match status" value="1"/>
</dbReference>
<dbReference type="eggNOG" id="COG3203">
    <property type="taxonomic scope" value="Bacteria"/>
</dbReference>
<dbReference type="KEGG" id="adi:B5T_01355"/>
<feature type="chain" id="PRO_5003829981" evidence="11">
    <location>
        <begin position="29"/>
        <end position="355"/>
    </location>
</feature>
<evidence type="ECO:0000256" key="4">
    <source>
        <dbReference type="ARBA" id="ARBA00022452"/>
    </source>
</evidence>
<keyword evidence="8" id="KW-0626">Porin</keyword>
<dbReference type="Gene3D" id="2.40.160.10">
    <property type="entry name" value="Porin"/>
    <property type="match status" value="1"/>
</dbReference>
<dbReference type="InterPro" id="IPR050298">
    <property type="entry name" value="Gram-neg_bact_OMP"/>
</dbReference>
<evidence type="ECO:0000313" key="13">
    <source>
        <dbReference type="EMBL" id="AFT69637.1"/>
    </source>
</evidence>
<dbReference type="GO" id="GO:0009279">
    <property type="term" value="C:cell outer membrane"/>
    <property type="evidence" value="ECO:0007669"/>
    <property type="project" value="UniProtKB-SubCell"/>
</dbReference>
<dbReference type="GO" id="GO:0015288">
    <property type="term" value="F:porin activity"/>
    <property type="evidence" value="ECO:0007669"/>
    <property type="project" value="UniProtKB-KW"/>
</dbReference>
<feature type="domain" description="Porin" evidence="12">
    <location>
        <begin position="19"/>
        <end position="338"/>
    </location>
</feature>
<dbReference type="Proteomes" id="UP000006286">
    <property type="component" value="Chromosome"/>
</dbReference>
<accession>K0CDB3</accession>